<dbReference type="PANTHER" id="PTHR11941">
    <property type="entry name" value="ENOYL-COA HYDRATASE-RELATED"/>
    <property type="match status" value="1"/>
</dbReference>
<dbReference type="Pfam" id="PF00378">
    <property type="entry name" value="ECH_1"/>
    <property type="match status" value="1"/>
</dbReference>
<dbReference type="RefSeq" id="WP_043354075.1">
    <property type="nucleotide sequence ID" value="NZ_CP010537.1"/>
</dbReference>
<dbReference type="OrthoDB" id="8452484at2"/>
<proteinExistence type="inferred from homology"/>
<accession>A0A0C4YPR0</accession>
<protein>
    <submittedName>
        <fullName evidence="3">Enoyl-CoA hydratase</fullName>
        <ecNumber evidence="3">4.2.1.17</ecNumber>
    </submittedName>
</protein>
<evidence type="ECO:0000313" key="3">
    <source>
        <dbReference type="EMBL" id="AJG22551.1"/>
    </source>
</evidence>
<sequence>MTQPNDAALVLYELHQGVAIVTLNRPPQNRLNRPLYAELEAAVRQGVRQGARCMLFRSNLDDFCLGGDFREWPHLQTHSARRERFGYSNGILNAIESLPIPTISQINGRAYGGGFEFALHTDLIIAAKSARFRFTEATLGVSPLAGGVQRIAERCGRSVAARLVMLSEEITAAEAFSLNIVAKVVADEQLAEVALAHAEGLAAGPTRAHAVTKSVLGAWSAGGVRSADEVMIEHVSVLLATDDVQRGVSSAIQAIDAGVARPEIPFNGQ</sequence>
<dbReference type="Gene3D" id="3.90.226.10">
    <property type="entry name" value="2-enoyl-CoA Hydratase, Chain A, domain 1"/>
    <property type="match status" value="1"/>
</dbReference>
<organism evidence="3 4">
    <name type="scientific">Cupriavidus basilensis</name>
    <dbReference type="NCBI Taxonomy" id="68895"/>
    <lineage>
        <taxon>Bacteria</taxon>
        <taxon>Pseudomonadati</taxon>
        <taxon>Pseudomonadota</taxon>
        <taxon>Betaproteobacteria</taxon>
        <taxon>Burkholderiales</taxon>
        <taxon>Burkholderiaceae</taxon>
        <taxon>Cupriavidus</taxon>
    </lineage>
</organism>
<gene>
    <name evidence="3" type="ORF">RR42_s0961</name>
</gene>
<keyword evidence="3" id="KW-0456">Lyase</keyword>
<dbReference type="EMBL" id="CP010537">
    <property type="protein sequence ID" value="AJG22551.1"/>
    <property type="molecule type" value="Genomic_DNA"/>
</dbReference>
<keyword evidence="4" id="KW-1185">Reference proteome</keyword>
<dbReference type="AlphaFoldDB" id="A0A0C4YPR0"/>
<dbReference type="CDD" id="cd06558">
    <property type="entry name" value="crotonase-like"/>
    <property type="match status" value="1"/>
</dbReference>
<dbReference type="PANTHER" id="PTHR11941:SF54">
    <property type="entry name" value="ENOYL-COA HYDRATASE, MITOCHONDRIAL"/>
    <property type="match status" value="1"/>
</dbReference>
<name>A0A0C4YPR0_9BURK</name>
<dbReference type="KEGG" id="cbw:RR42_s0961"/>
<evidence type="ECO:0000313" key="4">
    <source>
        <dbReference type="Proteomes" id="UP000031843"/>
    </source>
</evidence>
<evidence type="ECO:0000256" key="2">
    <source>
        <dbReference type="RuleBase" id="RU003707"/>
    </source>
</evidence>
<dbReference type="GO" id="GO:0004300">
    <property type="term" value="F:enoyl-CoA hydratase activity"/>
    <property type="evidence" value="ECO:0007669"/>
    <property type="project" value="UniProtKB-EC"/>
</dbReference>
<evidence type="ECO:0000256" key="1">
    <source>
        <dbReference type="ARBA" id="ARBA00005254"/>
    </source>
</evidence>
<dbReference type="SUPFAM" id="SSF52096">
    <property type="entry name" value="ClpP/crotonase"/>
    <property type="match status" value="1"/>
</dbReference>
<reference evidence="3 4" key="1">
    <citation type="journal article" date="2015" name="Genome Announc.">
        <title>Complete Genome Sequence of Cupriavidus basilensis 4G11, Isolated from the Oak Ridge Field Research Center Site.</title>
        <authorList>
            <person name="Ray J."/>
            <person name="Waters R.J."/>
            <person name="Skerker J.M."/>
            <person name="Kuehl J.V."/>
            <person name="Price M.N."/>
            <person name="Huang J."/>
            <person name="Chakraborty R."/>
            <person name="Arkin A.P."/>
            <person name="Deutschbauer A."/>
        </authorList>
    </citation>
    <scope>NUCLEOTIDE SEQUENCE [LARGE SCALE GENOMIC DNA]</scope>
    <source>
        <strain evidence="3">4G11</strain>
    </source>
</reference>
<dbReference type="PROSITE" id="PS00166">
    <property type="entry name" value="ENOYL_COA_HYDRATASE"/>
    <property type="match status" value="1"/>
</dbReference>
<comment type="similarity">
    <text evidence="1 2">Belongs to the enoyl-CoA hydratase/isomerase family.</text>
</comment>
<dbReference type="InterPro" id="IPR029045">
    <property type="entry name" value="ClpP/crotonase-like_dom_sf"/>
</dbReference>
<dbReference type="InterPro" id="IPR001753">
    <property type="entry name" value="Enoyl-CoA_hydra/iso"/>
</dbReference>
<dbReference type="EC" id="4.2.1.17" evidence="3"/>
<dbReference type="GO" id="GO:0006635">
    <property type="term" value="P:fatty acid beta-oxidation"/>
    <property type="evidence" value="ECO:0007669"/>
    <property type="project" value="TreeGrafter"/>
</dbReference>
<dbReference type="InterPro" id="IPR018376">
    <property type="entry name" value="Enoyl-CoA_hyd/isom_CS"/>
</dbReference>
<dbReference type="Proteomes" id="UP000031843">
    <property type="component" value="Chromosome secondary"/>
</dbReference>
<dbReference type="STRING" id="68895.RR42_s0961"/>